<gene>
    <name evidence="5" type="ORF">CAL26_15140</name>
</gene>
<dbReference type="InterPro" id="IPR046342">
    <property type="entry name" value="CBS_dom_sf"/>
</dbReference>
<dbReference type="PANTHER" id="PTHR33121">
    <property type="entry name" value="CYCLIC DI-GMP PHOSPHODIESTERASE PDEF"/>
    <property type="match status" value="1"/>
</dbReference>
<dbReference type="CDD" id="cd04598">
    <property type="entry name" value="CBS_pair_GGDEF_EAL"/>
    <property type="match status" value="1"/>
</dbReference>
<dbReference type="Gene3D" id="3.10.580.10">
    <property type="entry name" value="CBS-domain"/>
    <property type="match status" value="1"/>
</dbReference>
<evidence type="ECO:0000259" key="4">
    <source>
        <dbReference type="PROSITE" id="PS51371"/>
    </source>
</evidence>
<dbReference type="PROSITE" id="PS51371">
    <property type="entry name" value="CBS"/>
    <property type="match status" value="1"/>
</dbReference>
<dbReference type="Pfam" id="PF00563">
    <property type="entry name" value="EAL"/>
    <property type="match status" value="1"/>
</dbReference>
<dbReference type="PROSITE" id="PS50883">
    <property type="entry name" value="EAL"/>
    <property type="match status" value="1"/>
</dbReference>
<dbReference type="AlphaFoldDB" id="A0A261R2Z3"/>
<dbReference type="PANTHER" id="PTHR33121:SF76">
    <property type="entry name" value="SIGNALING PROTEIN"/>
    <property type="match status" value="1"/>
</dbReference>
<dbReference type="SUPFAM" id="SSF54631">
    <property type="entry name" value="CBS-domain pair"/>
    <property type="match status" value="1"/>
</dbReference>
<evidence type="ECO:0000259" key="3">
    <source>
        <dbReference type="PROSITE" id="PS50887"/>
    </source>
</evidence>
<proteinExistence type="predicted"/>
<keyword evidence="6" id="KW-1185">Reference proteome</keyword>
<evidence type="ECO:0000256" key="1">
    <source>
        <dbReference type="PROSITE-ProRule" id="PRU00703"/>
    </source>
</evidence>
<dbReference type="InterPro" id="IPR029787">
    <property type="entry name" value="Nucleotide_cyclase"/>
</dbReference>
<dbReference type="InterPro" id="IPR000644">
    <property type="entry name" value="CBS_dom"/>
</dbReference>
<dbReference type="RefSeq" id="WP_094847682.1">
    <property type="nucleotide sequence ID" value="NZ_NEVJ01000003.1"/>
</dbReference>
<dbReference type="Pfam" id="PF00571">
    <property type="entry name" value="CBS"/>
    <property type="match status" value="1"/>
</dbReference>
<comment type="caution">
    <text evidence="5">The sequence shown here is derived from an EMBL/GenBank/DDBJ whole genome shotgun (WGS) entry which is preliminary data.</text>
</comment>
<dbReference type="CDD" id="cd01948">
    <property type="entry name" value="EAL"/>
    <property type="match status" value="1"/>
</dbReference>
<sequence length="609" mass="67292">MHASVPSALPAAGPPAVLSPLSLLDEILRSGRLSALYQPVIDLANSRVYGYESLIRGPVDSEFHMPEALFGEARRRGVHPLVEHASATSGMRSFQDAEPPAGSNLFLNMSASALLHFWLQWGEAMPARLLDGCALEPGRIIIELTEHDPAFPDMRVLTRILRALRAHGMRLALDDYGVGHGSLQLWSEAQPDLVKIDRYFFHGIAQDERRQKLVRAVLSVAQCLGTPTIAEGVETAEDLAVVRDLGIRYAQGWFLGYPAARPHGDVTPQVRQVLEQRAPARGAARVPGATAATLRVQAPSVSPSRHTNDDVHRLFDEHKSLHAVAVVDDDNRPLGIINRRDFTDRYAQRYTRELFGRDGCTTFMNGEPVLVDVHASIDQLSHVLVSDDQRYLVDGFIITRDGNYDGLGTGEALVRSVTEMRIEAARYANPLTSLPGNIPISQHIGSLLEGGVEFVTGYCDLNHFKPFNDVYGYWRGDDMIQLCATVIRSHCDPQRDFVGHVGGDDFVILFRSADWRERAERIIHDFNRNAIDLYDDEGRARGGIEAEDRYGVMRSFPFVTLSIGALYVSPQSGVRIRPEDIASAAARVKHQVKHGDVPLVVEPYLAPGG</sequence>
<evidence type="ECO:0000313" key="5">
    <source>
        <dbReference type="EMBL" id="OZI19002.1"/>
    </source>
</evidence>
<accession>A0A261R2Z3</accession>
<feature type="domain" description="GGDEF" evidence="3">
    <location>
        <begin position="452"/>
        <end position="603"/>
    </location>
</feature>
<dbReference type="PROSITE" id="PS50887">
    <property type="entry name" value="GGDEF"/>
    <property type="match status" value="1"/>
</dbReference>
<dbReference type="GO" id="GO:0071111">
    <property type="term" value="F:cyclic-guanylate-specific phosphodiesterase activity"/>
    <property type="evidence" value="ECO:0007669"/>
    <property type="project" value="InterPro"/>
</dbReference>
<dbReference type="InterPro" id="IPR050706">
    <property type="entry name" value="Cyclic-di-GMP_PDE-like"/>
</dbReference>
<dbReference type="InterPro" id="IPR000160">
    <property type="entry name" value="GGDEF_dom"/>
</dbReference>
<dbReference type="InterPro" id="IPR043128">
    <property type="entry name" value="Rev_trsase/Diguanyl_cyclase"/>
</dbReference>
<evidence type="ECO:0000259" key="2">
    <source>
        <dbReference type="PROSITE" id="PS50883"/>
    </source>
</evidence>
<dbReference type="STRING" id="1416803.CAL13_10225"/>
<feature type="domain" description="CBS" evidence="4">
    <location>
        <begin position="293"/>
        <end position="354"/>
    </location>
</feature>
<dbReference type="Gene3D" id="3.20.20.450">
    <property type="entry name" value="EAL domain"/>
    <property type="match status" value="1"/>
</dbReference>
<dbReference type="Pfam" id="PF00990">
    <property type="entry name" value="GGDEF"/>
    <property type="match status" value="1"/>
</dbReference>
<dbReference type="Gene3D" id="3.30.70.270">
    <property type="match status" value="1"/>
</dbReference>
<dbReference type="EMBL" id="NEVJ01000003">
    <property type="protein sequence ID" value="OZI19002.1"/>
    <property type="molecule type" value="Genomic_DNA"/>
</dbReference>
<dbReference type="Proteomes" id="UP000216857">
    <property type="component" value="Unassembled WGS sequence"/>
</dbReference>
<keyword evidence="1" id="KW-0129">CBS domain</keyword>
<organism evidence="5 6">
    <name type="scientific">Bordetella genomosp. 9</name>
    <dbReference type="NCBI Taxonomy" id="1416803"/>
    <lineage>
        <taxon>Bacteria</taxon>
        <taxon>Pseudomonadati</taxon>
        <taxon>Pseudomonadota</taxon>
        <taxon>Betaproteobacteria</taxon>
        <taxon>Burkholderiales</taxon>
        <taxon>Alcaligenaceae</taxon>
        <taxon>Bordetella</taxon>
    </lineage>
</organism>
<dbReference type="InterPro" id="IPR001633">
    <property type="entry name" value="EAL_dom"/>
</dbReference>
<evidence type="ECO:0000313" key="6">
    <source>
        <dbReference type="Proteomes" id="UP000216857"/>
    </source>
</evidence>
<dbReference type="OrthoDB" id="9813903at2"/>
<dbReference type="SMART" id="SM00052">
    <property type="entry name" value="EAL"/>
    <property type="match status" value="1"/>
</dbReference>
<dbReference type="SUPFAM" id="SSF141868">
    <property type="entry name" value="EAL domain-like"/>
    <property type="match status" value="1"/>
</dbReference>
<dbReference type="NCBIfam" id="TIGR00254">
    <property type="entry name" value="GGDEF"/>
    <property type="match status" value="1"/>
</dbReference>
<protein>
    <submittedName>
        <fullName evidence="5">GGDEF domain-containing protein</fullName>
    </submittedName>
</protein>
<name>A0A261R2Z3_9BORD</name>
<dbReference type="InterPro" id="IPR035919">
    <property type="entry name" value="EAL_sf"/>
</dbReference>
<dbReference type="SUPFAM" id="SSF55073">
    <property type="entry name" value="Nucleotide cyclase"/>
    <property type="match status" value="1"/>
</dbReference>
<reference evidence="5" key="1">
    <citation type="submission" date="2017-05" db="EMBL/GenBank/DDBJ databases">
        <title>Complete and WGS of Bordetella genogroups.</title>
        <authorList>
            <person name="Spilker T."/>
            <person name="Lipuma J."/>
        </authorList>
    </citation>
    <scope>NUCLEOTIDE SEQUENCE</scope>
    <source>
        <strain evidence="5">AU21707</strain>
    </source>
</reference>
<dbReference type="SMART" id="SM00267">
    <property type="entry name" value="GGDEF"/>
    <property type="match status" value="1"/>
</dbReference>
<feature type="domain" description="EAL" evidence="2">
    <location>
        <begin position="17"/>
        <end position="272"/>
    </location>
</feature>